<evidence type="ECO:0000313" key="4">
    <source>
        <dbReference type="EMBL" id="EFW91856.1"/>
    </source>
</evidence>
<reference evidence="7" key="3">
    <citation type="submission" date="2016-11" db="EMBL/GenBank/DDBJ databases">
        <authorList>
            <person name="Varghese N."/>
            <person name="Submissions S."/>
        </authorList>
    </citation>
    <scope>NUCLEOTIDE SEQUENCE [LARGE SCALE GENOMIC DNA]</scope>
    <source>
        <strain evidence="7">DX253</strain>
    </source>
</reference>
<accession>E7QTC7</accession>
<dbReference type="SUPFAM" id="SSF55729">
    <property type="entry name" value="Acyl-CoA N-acyltransferases (Nat)"/>
    <property type="match status" value="1"/>
</dbReference>
<dbReference type="EMBL" id="AEMG01000009">
    <property type="protein sequence ID" value="EFW91856.1"/>
    <property type="molecule type" value="Genomic_DNA"/>
</dbReference>
<dbReference type="eggNOG" id="arCOG00844">
    <property type="taxonomic scope" value="Archaea"/>
</dbReference>
<gene>
    <name evidence="5" type="ORF">SAMN05444342_2258</name>
    <name evidence="4" type="ORF">ZOD2009_10275</name>
</gene>
<organism evidence="4 6">
    <name type="scientific">Haladaptatus paucihalophilus DX253</name>
    <dbReference type="NCBI Taxonomy" id="797209"/>
    <lineage>
        <taxon>Archaea</taxon>
        <taxon>Methanobacteriati</taxon>
        <taxon>Methanobacteriota</taxon>
        <taxon>Stenosarchaea group</taxon>
        <taxon>Halobacteria</taxon>
        <taxon>Halobacteriales</taxon>
        <taxon>Haladaptataceae</taxon>
        <taxon>Haladaptatus</taxon>
    </lineage>
</organism>
<dbReference type="PROSITE" id="PS51186">
    <property type="entry name" value="GNAT"/>
    <property type="match status" value="1"/>
</dbReference>
<dbReference type="CDD" id="cd04301">
    <property type="entry name" value="NAT_SF"/>
    <property type="match status" value="1"/>
</dbReference>
<evidence type="ECO:0000259" key="3">
    <source>
        <dbReference type="PROSITE" id="PS51186"/>
    </source>
</evidence>
<dbReference type="STRING" id="797209.GCA_000376445_02740"/>
<dbReference type="AlphaFoldDB" id="E7QTC7"/>
<keyword evidence="5" id="KW-0687">Ribonucleoprotein</keyword>
<proteinExistence type="predicted"/>
<dbReference type="PATRIC" id="fig|797209.4.peg.2016"/>
<dbReference type="InterPro" id="IPR050832">
    <property type="entry name" value="Bact_Acetyltransf"/>
</dbReference>
<dbReference type="PANTHER" id="PTHR43877">
    <property type="entry name" value="AMINOALKYLPHOSPHONATE N-ACETYLTRANSFERASE-RELATED-RELATED"/>
    <property type="match status" value="1"/>
</dbReference>
<sequence>MTSPAIRPARPADAAGIRRVARESWHAAYDDIIGAETVDDTIDRWYDPDRLRESARRPSHEFFVAERDRLVGFVHVAPDAEEGEEKSIFELVRIYVVSDEWGSGLGTRLLVRAERRLEDRNADRLRLTVLADNEVGVGFYESRGFERIEEREDAALGVAEFVYEKEL</sequence>
<dbReference type="Proteomes" id="UP000184203">
    <property type="component" value="Unassembled WGS sequence"/>
</dbReference>
<protein>
    <submittedName>
        <fullName evidence="4">GCN5-related N-acetyltransferase</fullName>
    </submittedName>
    <submittedName>
        <fullName evidence="5">Ribosomal protein S18 acetylase RimI</fullName>
    </submittedName>
</protein>
<evidence type="ECO:0000313" key="6">
    <source>
        <dbReference type="Proteomes" id="UP000003751"/>
    </source>
</evidence>
<dbReference type="InterPro" id="IPR000182">
    <property type="entry name" value="GNAT_dom"/>
</dbReference>
<dbReference type="OrthoDB" id="11597at2157"/>
<reference evidence="5" key="2">
    <citation type="submission" date="2016-11" db="EMBL/GenBank/DDBJ databases">
        <authorList>
            <person name="Jaros S."/>
            <person name="Januszkiewicz K."/>
            <person name="Wedrychowicz H."/>
        </authorList>
    </citation>
    <scope>NUCLEOTIDE SEQUENCE [LARGE SCALE GENOMIC DNA]</scope>
    <source>
        <strain evidence="5">DX253</strain>
    </source>
</reference>
<keyword evidence="5" id="KW-0689">Ribosomal protein</keyword>
<dbReference type="GO" id="GO:0016747">
    <property type="term" value="F:acyltransferase activity, transferring groups other than amino-acyl groups"/>
    <property type="evidence" value="ECO:0007669"/>
    <property type="project" value="InterPro"/>
</dbReference>
<keyword evidence="7" id="KW-1185">Reference proteome</keyword>
<evidence type="ECO:0000313" key="5">
    <source>
        <dbReference type="EMBL" id="SHK81278.1"/>
    </source>
</evidence>
<keyword evidence="2" id="KW-0012">Acyltransferase</keyword>
<name>E7QTC7_HALPU</name>
<dbReference type="Gene3D" id="3.40.630.30">
    <property type="match status" value="1"/>
</dbReference>
<dbReference type="Pfam" id="PF00583">
    <property type="entry name" value="Acetyltransf_1"/>
    <property type="match status" value="1"/>
</dbReference>
<keyword evidence="1 4" id="KW-0808">Transferase</keyword>
<evidence type="ECO:0000256" key="1">
    <source>
        <dbReference type="ARBA" id="ARBA00022679"/>
    </source>
</evidence>
<dbReference type="EMBL" id="FRAN01000003">
    <property type="protein sequence ID" value="SHK81278.1"/>
    <property type="molecule type" value="Genomic_DNA"/>
</dbReference>
<evidence type="ECO:0000256" key="2">
    <source>
        <dbReference type="ARBA" id="ARBA00023315"/>
    </source>
</evidence>
<feature type="domain" description="N-acetyltransferase" evidence="3">
    <location>
        <begin position="4"/>
        <end position="167"/>
    </location>
</feature>
<reference evidence="4 6" key="1">
    <citation type="journal article" date="2014" name="ISME J.">
        <title>Trehalose/2-sulfotrehalose biosynthesis and glycine-betaine uptake are widely spread mechanisms for osmoadaptation in the Halobacteriales.</title>
        <authorList>
            <person name="Youssef N.H."/>
            <person name="Savage-Ashlock K.N."/>
            <person name="McCully A.L."/>
            <person name="Luedtke B."/>
            <person name="Shaw E.I."/>
            <person name="Hoff W.D."/>
            <person name="Elshahed M.S."/>
        </authorList>
    </citation>
    <scope>NUCLEOTIDE SEQUENCE [LARGE SCALE GENOMIC DNA]</scope>
    <source>
        <strain evidence="4 6">DX253</strain>
    </source>
</reference>
<dbReference type="InterPro" id="IPR016181">
    <property type="entry name" value="Acyl_CoA_acyltransferase"/>
</dbReference>
<dbReference type="RefSeq" id="WP_007979424.1">
    <property type="nucleotide sequence ID" value="NZ_AEMG01000009.1"/>
</dbReference>
<dbReference type="Proteomes" id="UP000003751">
    <property type="component" value="Unassembled WGS sequence"/>
</dbReference>
<dbReference type="GO" id="GO:0005840">
    <property type="term" value="C:ribosome"/>
    <property type="evidence" value="ECO:0007669"/>
    <property type="project" value="UniProtKB-KW"/>
</dbReference>
<dbReference type="PANTHER" id="PTHR43877:SF2">
    <property type="entry name" value="AMINOALKYLPHOSPHONATE N-ACETYLTRANSFERASE-RELATED"/>
    <property type="match status" value="1"/>
</dbReference>
<evidence type="ECO:0000313" key="7">
    <source>
        <dbReference type="Proteomes" id="UP000184203"/>
    </source>
</evidence>